<protein>
    <submittedName>
        <fullName evidence="2">Uncharacterized protein</fullName>
    </submittedName>
</protein>
<comment type="caution">
    <text evidence="2">The sequence shown here is derived from an EMBL/GenBank/DDBJ whole genome shotgun (WGS) entry which is preliminary data.</text>
</comment>
<keyword evidence="3" id="KW-1185">Reference proteome</keyword>
<dbReference type="EMBL" id="JANPWB010000007">
    <property type="protein sequence ID" value="KAJ1173982.1"/>
    <property type="molecule type" value="Genomic_DNA"/>
</dbReference>
<evidence type="ECO:0000313" key="2">
    <source>
        <dbReference type="EMBL" id="KAJ1173982.1"/>
    </source>
</evidence>
<evidence type="ECO:0000256" key="1">
    <source>
        <dbReference type="SAM" id="MobiDB-lite"/>
    </source>
</evidence>
<feature type="region of interest" description="Disordered" evidence="1">
    <location>
        <begin position="50"/>
        <end position="99"/>
    </location>
</feature>
<name>A0AAV7TBT7_PLEWA</name>
<gene>
    <name evidence="2" type="ORF">NDU88_005806</name>
</gene>
<evidence type="ECO:0000313" key="3">
    <source>
        <dbReference type="Proteomes" id="UP001066276"/>
    </source>
</evidence>
<organism evidence="2 3">
    <name type="scientific">Pleurodeles waltl</name>
    <name type="common">Iberian ribbed newt</name>
    <dbReference type="NCBI Taxonomy" id="8319"/>
    <lineage>
        <taxon>Eukaryota</taxon>
        <taxon>Metazoa</taxon>
        <taxon>Chordata</taxon>
        <taxon>Craniata</taxon>
        <taxon>Vertebrata</taxon>
        <taxon>Euteleostomi</taxon>
        <taxon>Amphibia</taxon>
        <taxon>Batrachia</taxon>
        <taxon>Caudata</taxon>
        <taxon>Salamandroidea</taxon>
        <taxon>Salamandridae</taxon>
        <taxon>Pleurodelinae</taxon>
        <taxon>Pleurodeles</taxon>
    </lineage>
</organism>
<reference evidence="2" key="1">
    <citation type="journal article" date="2022" name="bioRxiv">
        <title>Sequencing and chromosome-scale assembly of the giantPleurodeles waltlgenome.</title>
        <authorList>
            <person name="Brown T."/>
            <person name="Elewa A."/>
            <person name="Iarovenko S."/>
            <person name="Subramanian E."/>
            <person name="Araus A.J."/>
            <person name="Petzold A."/>
            <person name="Susuki M."/>
            <person name="Suzuki K.-i.T."/>
            <person name="Hayashi T."/>
            <person name="Toyoda A."/>
            <person name="Oliveira C."/>
            <person name="Osipova E."/>
            <person name="Leigh N.D."/>
            <person name="Simon A."/>
            <person name="Yun M.H."/>
        </authorList>
    </citation>
    <scope>NUCLEOTIDE SEQUENCE</scope>
    <source>
        <strain evidence="2">20211129_DDA</strain>
        <tissue evidence="2">Liver</tissue>
    </source>
</reference>
<dbReference type="AlphaFoldDB" id="A0AAV7TBT7"/>
<dbReference type="Proteomes" id="UP001066276">
    <property type="component" value="Chromosome 4_1"/>
</dbReference>
<proteinExistence type="predicted"/>
<accession>A0AAV7TBT7</accession>
<sequence length="99" mass="9713">MQAPRAAALPFTSGGGVLSPPQSASTSSRTYAYLHSGVRVAGSLLSAVCSTTSPRPSGVRVPRRSADVAGAAYSAQSGRVSGAAPHSGPGGAPQPRPPS</sequence>
<feature type="region of interest" description="Disordered" evidence="1">
    <location>
        <begin position="1"/>
        <end position="27"/>
    </location>
</feature>